<dbReference type="EMBL" id="BMOO01000002">
    <property type="protein sequence ID" value="GGM62386.1"/>
    <property type="molecule type" value="Genomic_DNA"/>
</dbReference>
<dbReference type="InterPro" id="IPR044844">
    <property type="entry name" value="Trans_IPPS_euk-type"/>
</dbReference>
<dbReference type="Pfam" id="PF00494">
    <property type="entry name" value="SQS_PSY"/>
    <property type="match status" value="1"/>
</dbReference>
<proteinExistence type="predicted"/>
<dbReference type="AlphaFoldDB" id="A0A830FXT3"/>
<evidence type="ECO:0000313" key="3">
    <source>
        <dbReference type="Proteomes" id="UP000614609"/>
    </source>
</evidence>
<dbReference type="EC" id="2.5.1.21" evidence="2"/>
<dbReference type="RefSeq" id="WP_188870607.1">
    <property type="nucleotide sequence ID" value="NZ_BMOO01000002.1"/>
</dbReference>
<comment type="caution">
    <text evidence="1">The sequence shown here is derived from an EMBL/GenBank/DDBJ whole genome shotgun (WGS) entry which is preliminary data.</text>
</comment>
<dbReference type="InterPro" id="IPR002060">
    <property type="entry name" value="Squ/phyt_synthse"/>
</dbReference>
<dbReference type="Proteomes" id="UP000614609">
    <property type="component" value="Unassembled WGS sequence"/>
</dbReference>
<dbReference type="InterPro" id="IPR008949">
    <property type="entry name" value="Isoprenoid_synthase_dom_sf"/>
</dbReference>
<accession>A0A830FXT3</accession>
<dbReference type="SFLD" id="SFLDS00005">
    <property type="entry name" value="Isoprenoid_Synthase_Type_I"/>
    <property type="match status" value="1"/>
</dbReference>
<dbReference type="OrthoDB" id="192754at2157"/>
<gene>
    <name evidence="1" type="ORF">GCM10009017_10610</name>
    <name evidence="2" type="ORF">J2752_001515</name>
</gene>
<dbReference type="Gene3D" id="1.10.600.10">
    <property type="entry name" value="Farnesyl Diphosphate Synthase"/>
    <property type="match status" value="1"/>
</dbReference>
<dbReference type="SFLD" id="SFLDG01018">
    <property type="entry name" value="Squalene/Phytoene_Synthase_Lik"/>
    <property type="match status" value="1"/>
</dbReference>
<protein>
    <submittedName>
        <fullName evidence="1">Farnesyl-diphosphate farnesyltransferase</fullName>
        <ecNumber evidence="2">2.5.1.21</ecNumber>
    </submittedName>
</protein>
<name>A0A830FXT3_9EURY</name>
<evidence type="ECO:0000313" key="1">
    <source>
        <dbReference type="EMBL" id="GGM62386.1"/>
    </source>
</evidence>
<dbReference type="PANTHER" id="PTHR11626">
    <property type="entry name" value="FARNESYL-DIPHOSPHATE FARNESYLTRANSFERASE"/>
    <property type="match status" value="1"/>
</dbReference>
<keyword evidence="3" id="KW-1185">Reference proteome</keyword>
<evidence type="ECO:0000313" key="2">
    <source>
        <dbReference type="EMBL" id="MBP1954603.1"/>
    </source>
</evidence>
<dbReference type="Proteomes" id="UP000765891">
    <property type="component" value="Unassembled WGS sequence"/>
</dbReference>
<dbReference type="GO" id="GO:0045338">
    <property type="term" value="P:farnesyl diphosphate metabolic process"/>
    <property type="evidence" value="ECO:0007669"/>
    <property type="project" value="InterPro"/>
</dbReference>
<reference evidence="1" key="1">
    <citation type="journal article" date="2014" name="Int. J. Syst. Evol. Microbiol.">
        <title>Complete genome sequence of Corynebacterium casei LMG S-19264T (=DSM 44701T), isolated from a smear-ripened cheese.</title>
        <authorList>
            <consortium name="US DOE Joint Genome Institute (JGI-PGF)"/>
            <person name="Walter F."/>
            <person name="Albersmeier A."/>
            <person name="Kalinowski J."/>
            <person name="Ruckert C."/>
        </authorList>
    </citation>
    <scope>NUCLEOTIDE SEQUENCE</scope>
    <source>
        <strain evidence="1">JCM 16108</strain>
    </source>
</reference>
<dbReference type="PANTHER" id="PTHR11626:SF2">
    <property type="entry name" value="SQUALENE SYNTHASE"/>
    <property type="match status" value="1"/>
</dbReference>
<organism evidence="1 3">
    <name type="scientific">Halarchaeum rubridurum</name>
    <dbReference type="NCBI Taxonomy" id="489911"/>
    <lineage>
        <taxon>Archaea</taxon>
        <taxon>Methanobacteriati</taxon>
        <taxon>Methanobacteriota</taxon>
        <taxon>Stenosarchaea group</taxon>
        <taxon>Halobacteria</taxon>
        <taxon>Halobacteriales</taxon>
        <taxon>Halobacteriaceae</taxon>
    </lineage>
</organism>
<sequence length="350" mass="38272">MPPNRPNRSLADDVAWCYEAVHGVSRTFSLTIQELDEPMAREICVGYLLCRVADTVEDATHVPPAAQAELLELYSRALDPDDDAEVEAFREDVDEWVPDDPDADWTVVANAPRVVGVFCDLERESRETIRPAVRELTEGMAMFVERYADAGGLRIGTLDELEEYCWYAAGTVGELVTGLVSRGATRATRAPLEENATAFAMLLQLVNVAKDAARDFEEENNVYLPTELLDAHGVTPAALADPERSAAVAPVIARVAEHAEGYLDGAKTWLDAMPETRGNTIAAWAIPYLLAVGTLRELKARPADVVTEGNVKITHAEVAAVCAQFAGDASPSLGELRARIERRPLHEYEN</sequence>
<reference evidence="1" key="2">
    <citation type="submission" date="2020-09" db="EMBL/GenBank/DDBJ databases">
        <authorList>
            <person name="Sun Q."/>
            <person name="Ohkuma M."/>
        </authorList>
    </citation>
    <scope>NUCLEOTIDE SEQUENCE</scope>
    <source>
        <strain evidence="1">JCM 16108</strain>
    </source>
</reference>
<reference evidence="2" key="3">
    <citation type="submission" date="2021-03" db="EMBL/GenBank/DDBJ databases">
        <title>Genomic Encyclopedia of Type Strains, Phase IV (KMG-IV): sequencing the most valuable type-strain genomes for metagenomic binning, comparative biology and taxonomic classification.</title>
        <authorList>
            <person name="Goeker M."/>
        </authorList>
    </citation>
    <scope>NUCLEOTIDE SEQUENCE</scope>
    <source>
        <strain evidence="2">DSM 22443</strain>
    </source>
</reference>
<keyword evidence="1" id="KW-0808">Transferase</keyword>
<dbReference type="GO" id="GO:0051996">
    <property type="term" value="F:squalene synthase [NAD(P)H] activity"/>
    <property type="evidence" value="ECO:0007669"/>
    <property type="project" value="UniProtKB-EC"/>
</dbReference>
<dbReference type="SUPFAM" id="SSF48576">
    <property type="entry name" value="Terpenoid synthases"/>
    <property type="match status" value="1"/>
</dbReference>
<dbReference type="EMBL" id="JAGGKO010000002">
    <property type="protein sequence ID" value="MBP1954603.1"/>
    <property type="molecule type" value="Genomic_DNA"/>
</dbReference>